<keyword evidence="4" id="KW-0560">Oxidoreductase</keyword>
<name>A0A7C5N046_9GAMM</name>
<dbReference type="SMART" id="SM00558">
    <property type="entry name" value="JmjC"/>
    <property type="match status" value="1"/>
</dbReference>
<feature type="domain" description="JmjC" evidence="6">
    <location>
        <begin position="97"/>
        <end position="224"/>
    </location>
</feature>
<evidence type="ECO:0000256" key="3">
    <source>
        <dbReference type="ARBA" id="ARBA00022964"/>
    </source>
</evidence>
<evidence type="ECO:0000256" key="4">
    <source>
        <dbReference type="ARBA" id="ARBA00023002"/>
    </source>
</evidence>
<dbReference type="Pfam" id="PF08007">
    <property type="entry name" value="JmjC_2"/>
    <property type="match status" value="1"/>
</dbReference>
<dbReference type="GO" id="GO:0046872">
    <property type="term" value="F:metal ion binding"/>
    <property type="evidence" value="ECO:0007669"/>
    <property type="project" value="UniProtKB-KW"/>
</dbReference>
<dbReference type="InterPro" id="IPR003347">
    <property type="entry name" value="JmjC_dom"/>
</dbReference>
<evidence type="ECO:0000313" key="7">
    <source>
        <dbReference type="EMBL" id="HHH13540.1"/>
    </source>
</evidence>
<dbReference type="SUPFAM" id="SSF51197">
    <property type="entry name" value="Clavaminate synthase-like"/>
    <property type="match status" value="1"/>
</dbReference>
<dbReference type="AlphaFoldDB" id="A0A7C5N046"/>
<dbReference type="Gene3D" id="2.60.120.650">
    <property type="entry name" value="Cupin"/>
    <property type="match status" value="1"/>
</dbReference>
<evidence type="ECO:0000259" key="6">
    <source>
        <dbReference type="PROSITE" id="PS51184"/>
    </source>
</evidence>
<dbReference type="CDD" id="cd02208">
    <property type="entry name" value="cupin_RmlC-like"/>
    <property type="match status" value="1"/>
</dbReference>
<dbReference type="EMBL" id="DROM01000289">
    <property type="protein sequence ID" value="HHH13540.1"/>
    <property type="molecule type" value="Genomic_DNA"/>
</dbReference>
<evidence type="ECO:0000256" key="5">
    <source>
        <dbReference type="ARBA" id="ARBA00023004"/>
    </source>
</evidence>
<dbReference type="InterPro" id="IPR039994">
    <property type="entry name" value="NO66-like"/>
</dbReference>
<dbReference type="Proteomes" id="UP000886100">
    <property type="component" value="Unassembled WGS sequence"/>
</dbReference>
<comment type="cofactor">
    <cofactor evidence="1">
        <name>Fe(2+)</name>
        <dbReference type="ChEBI" id="CHEBI:29033"/>
    </cofactor>
</comment>
<dbReference type="Pfam" id="PF20514">
    <property type="entry name" value="WHD_ROXA"/>
    <property type="match status" value="1"/>
</dbReference>
<dbReference type="PANTHER" id="PTHR13096:SF8">
    <property type="entry name" value="RIBOSOMAL OXYGENASE 1"/>
    <property type="match status" value="1"/>
</dbReference>
<organism evidence="7">
    <name type="scientific">Thiolapillus brandeum</name>
    <dbReference type="NCBI Taxonomy" id="1076588"/>
    <lineage>
        <taxon>Bacteria</taxon>
        <taxon>Pseudomonadati</taxon>
        <taxon>Pseudomonadota</taxon>
        <taxon>Gammaproteobacteria</taxon>
        <taxon>Chromatiales</taxon>
        <taxon>Sedimenticolaceae</taxon>
        <taxon>Thiolapillus</taxon>
    </lineage>
</organism>
<reference evidence="7" key="1">
    <citation type="journal article" date="2020" name="mSystems">
        <title>Genome- and Community-Level Interaction Insights into Carbon Utilization and Element Cycling Functions of Hydrothermarchaeota in Hydrothermal Sediment.</title>
        <authorList>
            <person name="Zhou Z."/>
            <person name="Liu Y."/>
            <person name="Xu W."/>
            <person name="Pan J."/>
            <person name="Luo Z.H."/>
            <person name="Li M."/>
        </authorList>
    </citation>
    <scope>NUCLEOTIDE SEQUENCE [LARGE SCALE GENOMIC DNA]</scope>
    <source>
        <strain evidence="7">HyVt-535</strain>
    </source>
</reference>
<gene>
    <name evidence="7" type="ORF">ENJ98_04825</name>
</gene>
<evidence type="ECO:0000256" key="2">
    <source>
        <dbReference type="ARBA" id="ARBA00022723"/>
    </source>
</evidence>
<dbReference type="Gene3D" id="3.40.366.30">
    <property type="entry name" value="50S ribosomal protein L16 arginine hydroxylase, Chain A, Domain 2"/>
    <property type="match status" value="1"/>
</dbReference>
<accession>A0A7C5N046</accession>
<protein>
    <submittedName>
        <fullName evidence="7">Cupin domain-containing protein</fullName>
    </submittedName>
</protein>
<dbReference type="GO" id="GO:0016706">
    <property type="term" value="F:2-oxoglutarate-dependent dioxygenase activity"/>
    <property type="evidence" value="ECO:0007669"/>
    <property type="project" value="TreeGrafter"/>
</dbReference>
<dbReference type="PROSITE" id="PS51184">
    <property type="entry name" value="JMJC"/>
    <property type="match status" value="1"/>
</dbReference>
<keyword evidence="5" id="KW-0408">Iron</keyword>
<dbReference type="InterPro" id="IPR046799">
    <property type="entry name" value="ROXA-like_wH"/>
</dbReference>
<keyword evidence="2" id="KW-0479">Metal-binding</keyword>
<evidence type="ECO:0000256" key="1">
    <source>
        <dbReference type="ARBA" id="ARBA00001954"/>
    </source>
</evidence>
<keyword evidence="3" id="KW-0223">Dioxygenase</keyword>
<comment type="caution">
    <text evidence="7">The sequence shown here is derived from an EMBL/GenBank/DDBJ whole genome shotgun (WGS) entry which is preliminary data.</text>
</comment>
<dbReference type="PANTHER" id="PTHR13096">
    <property type="entry name" value="MINA53 MYC INDUCED NUCLEAR ANTIGEN"/>
    <property type="match status" value="1"/>
</dbReference>
<proteinExistence type="predicted"/>
<sequence>MKLHLPPGLDLDRFLDEYWQQRPLLMRGALRDYDFPLFPEELAGLACEGEIESRLVLDHGDNRWELYHGPFDEETFLRLPEENWTLLVQDVDKFLPEVARLLEPFRFIPAWRFDDVMISYAAPGGSVGPHIDTYDVFLVQGTGRRRWQIQRHPRSKTLLPDLPVRILAEFEPDEEWVLEEGDVLYLPPGVAHWGVAETPTMNWSVGLRAPSLQEMLDSFAQFLLERMPEENHYRDPPMKPVREPGRIPAPAVTRTFGELDRWLGDEALRQQWFGAFMTEVKSHLAIEPPDMPVTPETLGKRLAQGARLRRHPFARFAWSERKGGGNWLFVSGEARAVTLPGTFLERLCSTPVLAADDLPAKEQEALALLAELVNLGQLELEDG</sequence>